<sequence length="364" mass="39753">MTRATFLPHAKITSKGEKLGCIYILESGEVKMLDFHDGDTIQLAQQSNGTMIGMYEALQREQTHQFGYVAAGTTTLYKMELEDFNEIRRFCQGVDSYLSQERARRLLRRARATRSQRRLQRTARGEGRQPKEGGRSSCFGANDFSSSAGGVDIVLSSPKGTTQEMYTSEGAETCQLPLEAPATCKSTTCQSPPKPTLQLKFPPALKQQQDQSGVNPLFLEGKPNCRGRNNYLMKQQQETSSLTVNMASTATTERGTNLVQSGLKETRRRISTAPSSSLFFSTITGGDSINNNNKSLGAVLGFVGHPMKQHNQKRGPAVDTASDVSARGFSRLSAVEKLCGPNTLSNRHTTSNSLAPRSLSPTAL</sequence>
<dbReference type="InterPro" id="IPR000595">
    <property type="entry name" value="cNMP-bd_dom"/>
</dbReference>
<evidence type="ECO:0000313" key="3">
    <source>
        <dbReference type="EMBL" id="CAE0632502.1"/>
    </source>
</evidence>
<dbReference type="CDD" id="cd00038">
    <property type="entry name" value="CAP_ED"/>
    <property type="match status" value="1"/>
</dbReference>
<evidence type="ECO:0000256" key="1">
    <source>
        <dbReference type="SAM" id="MobiDB-lite"/>
    </source>
</evidence>
<dbReference type="Pfam" id="PF00027">
    <property type="entry name" value="cNMP_binding"/>
    <property type="match status" value="1"/>
</dbReference>
<gene>
    <name evidence="3" type="ORF">HAKA00212_LOCUS11211</name>
</gene>
<name>A0A7S3XUA0_HETAK</name>
<feature type="compositionally biased region" description="Basic residues" evidence="1">
    <location>
        <begin position="109"/>
        <end position="121"/>
    </location>
</feature>
<evidence type="ECO:0000259" key="2">
    <source>
        <dbReference type="PROSITE" id="PS50042"/>
    </source>
</evidence>
<accession>A0A7S3XUA0</accession>
<feature type="region of interest" description="Disordered" evidence="1">
    <location>
        <begin position="109"/>
        <end position="143"/>
    </location>
</feature>
<dbReference type="SUPFAM" id="SSF51206">
    <property type="entry name" value="cAMP-binding domain-like"/>
    <property type="match status" value="1"/>
</dbReference>
<dbReference type="AlphaFoldDB" id="A0A7S3XUA0"/>
<feature type="domain" description="Cyclic nucleotide-binding" evidence="2">
    <location>
        <begin position="1"/>
        <end position="87"/>
    </location>
</feature>
<dbReference type="InterPro" id="IPR018490">
    <property type="entry name" value="cNMP-bd_dom_sf"/>
</dbReference>
<dbReference type="Gene3D" id="2.60.120.10">
    <property type="entry name" value="Jelly Rolls"/>
    <property type="match status" value="1"/>
</dbReference>
<feature type="compositionally biased region" description="Basic and acidic residues" evidence="1">
    <location>
        <begin position="123"/>
        <end position="134"/>
    </location>
</feature>
<reference evidence="3" key="1">
    <citation type="submission" date="2021-01" db="EMBL/GenBank/DDBJ databases">
        <authorList>
            <person name="Corre E."/>
            <person name="Pelletier E."/>
            <person name="Niang G."/>
            <person name="Scheremetjew M."/>
            <person name="Finn R."/>
            <person name="Kale V."/>
            <person name="Holt S."/>
            <person name="Cochrane G."/>
            <person name="Meng A."/>
            <person name="Brown T."/>
            <person name="Cohen L."/>
        </authorList>
    </citation>
    <scope>NUCLEOTIDE SEQUENCE</scope>
    <source>
        <strain evidence="3">CCMP3107</strain>
    </source>
</reference>
<dbReference type="InterPro" id="IPR014710">
    <property type="entry name" value="RmlC-like_jellyroll"/>
</dbReference>
<organism evidence="3">
    <name type="scientific">Heterosigma akashiwo</name>
    <name type="common">Chromophytic alga</name>
    <name type="synonym">Heterosigma carterae</name>
    <dbReference type="NCBI Taxonomy" id="2829"/>
    <lineage>
        <taxon>Eukaryota</taxon>
        <taxon>Sar</taxon>
        <taxon>Stramenopiles</taxon>
        <taxon>Ochrophyta</taxon>
        <taxon>Raphidophyceae</taxon>
        <taxon>Chattonellales</taxon>
        <taxon>Chattonellaceae</taxon>
        <taxon>Heterosigma</taxon>
    </lineage>
</organism>
<dbReference type="EMBL" id="HBIU01024116">
    <property type="protein sequence ID" value="CAE0632502.1"/>
    <property type="molecule type" value="Transcribed_RNA"/>
</dbReference>
<feature type="compositionally biased region" description="Polar residues" evidence="1">
    <location>
        <begin position="342"/>
        <end position="364"/>
    </location>
</feature>
<dbReference type="PROSITE" id="PS50042">
    <property type="entry name" value="CNMP_BINDING_3"/>
    <property type="match status" value="1"/>
</dbReference>
<feature type="region of interest" description="Disordered" evidence="1">
    <location>
        <begin position="341"/>
        <end position="364"/>
    </location>
</feature>
<proteinExistence type="predicted"/>
<protein>
    <recommendedName>
        <fullName evidence="2">Cyclic nucleotide-binding domain-containing protein</fullName>
    </recommendedName>
</protein>